<evidence type="ECO:0000256" key="2">
    <source>
        <dbReference type="ARBA" id="ARBA00022741"/>
    </source>
</evidence>
<dbReference type="InterPro" id="IPR003439">
    <property type="entry name" value="ABC_transporter-like_ATP-bd"/>
</dbReference>
<dbReference type="PROSITE" id="PS00211">
    <property type="entry name" value="ABC_TRANSPORTER_1"/>
    <property type="match status" value="1"/>
</dbReference>
<evidence type="ECO:0000313" key="4">
    <source>
        <dbReference type="EMBL" id="AUN99336.1"/>
    </source>
</evidence>
<protein>
    <submittedName>
        <fullName evidence="4">ABC transporter ATP-binding protein</fullName>
    </submittedName>
</protein>
<dbReference type="PANTHER" id="PTHR43023">
    <property type="entry name" value="PROTEIN TRIGALACTOSYLDIACYLGLYCEROL 3, CHLOROPLASTIC"/>
    <property type="match status" value="1"/>
</dbReference>
<keyword evidence="3 4" id="KW-0067">ATP-binding</keyword>
<dbReference type="InterPro" id="IPR027417">
    <property type="entry name" value="P-loop_NTPase"/>
</dbReference>
<dbReference type="PANTHER" id="PTHR43023:SF6">
    <property type="entry name" value="INTERMEMBRANE PHOSPHOLIPID TRANSPORT SYSTEM ATP-BINDING PROTEIN MLAF"/>
    <property type="match status" value="1"/>
</dbReference>
<accession>A0A2K9NUY5</accession>
<proteinExistence type="predicted"/>
<keyword evidence="2" id="KW-0547">Nucleotide-binding</keyword>
<evidence type="ECO:0000256" key="1">
    <source>
        <dbReference type="ARBA" id="ARBA00022448"/>
    </source>
</evidence>
<name>A0A2K9NUY5_BACTC</name>
<organism evidence="4 5">
    <name type="scientific">Bacteriovorax stolpii</name>
    <name type="common">Bdellovibrio stolpii</name>
    <dbReference type="NCBI Taxonomy" id="960"/>
    <lineage>
        <taxon>Bacteria</taxon>
        <taxon>Pseudomonadati</taxon>
        <taxon>Bdellovibrionota</taxon>
        <taxon>Bacteriovoracia</taxon>
        <taxon>Bacteriovoracales</taxon>
        <taxon>Bacteriovoracaceae</taxon>
        <taxon>Bacteriovorax</taxon>
    </lineage>
</organism>
<keyword evidence="1" id="KW-0813">Transport</keyword>
<evidence type="ECO:0000256" key="3">
    <source>
        <dbReference type="ARBA" id="ARBA00022840"/>
    </source>
</evidence>
<dbReference type="InterPro" id="IPR017871">
    <property type="entry name" value="ABC_transporter-like_CS"/>
</dbReference>
<dbReference type="OrthoDB" id="5290734at2"/>
<sequence length="250" mass="28060">MLTFENPAISIKNVTKIFGEQIVLDSLNFDIERNKITTILGFSGAGKSTLLKHILGIVKPTSGTVEVLGQDLAHLGKVELREFRRNYGMLFQYAALFDSFTAEENVAFPLKEFTNKTPQEIHEQVKDLLISVGIKEESFSRLPSELSGGMRKRVGLARALALSPAIMLYDEPTTGLDPITTKMVNNLIVDTAKNHKDREMTSVIISHDVKATLEISDYVAFLDRGKIIEYLPVDEFKNSKKELVQEFLRL</sequence>
<dbReference type="InterPro" id="IPR003593">
    <property type="entry name" value="AAA+_ATPase"/>
</dbReference>
<dbReference type="SUPFAM" id="SSF52540">
    <property type="entry name" value="P-loop containing nucleoside triphosphate hydrolases"/>
    <property type="match status" value="1"/>
</dbReference>
<dbReference type="KEGG" id="bsto:C0V70_14720"/>
<dbReference type="Pfam" id="PF00005">
    <property type="entry name" value="ABC_tran"/>
    <property type="match status" value="1"/>
</dbReference>
<dbReference type="Proteomes" id="UP000235584">
    <property type="component" value="Chromosome"/>
</dbReference>
<dbReference type="EMBL" id="CP025704">
    <property type="protein sequence ID" value="AUN99336.1"/>
    <property type="molecule type" value="Genomic_DNA"/>
</dbReference>
<dbReference type="Gene3D" id="3.40.50.300">
    <property type="entry name" value="P-loop containing nucleotide triphosphate hydrolases"/>
    <property type="match status" value="1"/>
</dbReference>
<dbReference type="PROSITE" id="PS50893">
    <property type="entry name" value="ABC_TRANSPORTER_2"/>
    <property type="match status" value="1"/>
</dbReference>
<dbReference type="GO" id="GO:0016887">
    <property type="term" value="F:ATP hydrolysis activity"/>
    <property type="evidence" value="ECO:0007669"/>
    <property type="project" value="InterPro"/>
</dbReference>
<reference evidence="4 5" key="1">
    <citation type="submission" date="2018-01" db="EMBL/GenBank/DDBJ databases">
        <title>Complete genome sequence of Bacteriovorax stolpii DSM12778.</title>
        <authorList>
            <person name="Tang B."/>
            <person name="Chang J."/>
        </authorList>
    </citation>
    <scope>NUCLEOTIDE SEQUENCE [LARGE SCALE GENOMIC DNA]</scope>
    <source>
        <strain evidence="4 5">DSM 12778</strain>
    </source>
</reference>
<evidence type="ECO:0000313" key="5">
    <source>
        <dbReference type="Proteomes" id="UP000235584"/>
    </source>
</evidence>
<keyword evidence="5" id="KW-1185">Reference proteome</keyword>
<gene>
    <name evidence="4" type="ORF">C0V70_14720</name>
</gene>
<dbReference type="RefSeq" id="WP_102244627.1">
    <property type="nucleotide sequence ID" value="NZ_CP025704.1"/>
</dbReference>
<dbReference type="AlphaFoldDB" id="A0A2K9NUY5"/>
<dbReference type="GO" id="GO:0005524">
    <property type="term" value="F:ATP binding"/>
    <property type="evidence" value="ECO:0007669"/>
    <property type="project" value="UniProtKB-KW"/>
</dbReference>
<dbReference type="SMART" id="SM00382">
    <property type="entry name" value="AAA"/>
    <property type="match status" value="1"/>
</dbReference>